<sequence length="1373" mass="151405">MSTPSPLPPNAKYDDQGIYLSFIAGGILMVVLGGYTAFLNCTSILWIKRFYRPNHTVEPAPRIKAASESAFEAAQRVTHSVSPNFSPPPPSSPLTEIVFAEHRVHPNGNHGHLVTRRKRLGISLPYLSTFFVRPTWQDWISIEEPSLRDRKDSALSPVHYQTPTPPTRQTSNRSFVPLQEKPYSPQRRRNGSCVAQGVSEDGGREGASAVAESPNFSSQNRSSPRSYGALEESCRRTSVPDTPSSPTGTLQALPKTAVDPLVAVYIFTLKFFFSLMFLGEIFTAWIMVIAQSDSYMERTLIERDIHDCKGQGNNVTGCELLKPYCYYRGEGLGCGVVALHGLYDLTVLNISPHSQWWIGVGILNLGFCVVLVGLTFLYIRKVGKYAEAVMANQMRHALGYRVVCVRGLDATNVLTDHAFRQAFLRLSVYFPSASSSPSASRPMAANPSSGAHVRPGGSAGHSVARLDSDNDFDVERDSETKYAVCDCPGLNCLFSTAGIQYYVFRQNDAAFTEPGSVEQILITRKPPIGTLEIIAETETAIANLQEAIAEERALRRRMALRHKTLATGRRGRRSLSSTRLSSRRTTSVLVKFNDIAVDEAVAENDRHADDGNNAVLMMRAPFPACCEKMPAVPYYEAIFFRCVRELNMALERVPRQQAAGAAFVVFKDSLCAHVFAQLFKARFGGLFSSLTATIAGPPGRIFQNSLTAGRCALWLRFILIFLLYILLLLTWSIPISILGSLDHLSEISSIEVLRKYSELPKWMRSLISAYLPVGALALFNIALPHIIRFLVRAMGAFNRAECDGGQLYLQYIFMVVTAVIFQAAFQGAVGRLADILANNDHDAVINFFVSCISPSNGYFYAKVITATCLSTWVDLLDPIGFLKVLLFRGRARIQRNYDALFLPCEFEFPRLLSFDLMVLSMGLLFHMTAPLLGLLVVCYFFVRYWTQRAKQCDRYRPTLSPAHDCTDFGVAAQVIRCVMWLFCFSETCGVILMSLRANKASVAVCLVALSLGMILTMYVYIHTRKWTASLANARYFARNAEHFYGRHTVQKAATAPTVTTPSQGLAPNQTASVSGGNAHTNVHVSPSPLLAGPPTGAAAADVSAPQLYGGSDNVYESEENATEQQRSPNTRNSAVQEEGALDSYENVTLQQFLFDATRNPFLSHLLPRKPGLTMRYQPKHQRLAAINAAAELRAMKRTDFVVERYWDRGMTWFEEDADLYENLEVGNEYNGRCSYGAMLDQIDINCGSATPRALRNGSDDPNQGRGEALHATGRQLTDSHDVLSTQASAEVPLSVGSGLRTAAAVSTADLSRGVPGDTEQKTTVVTTFTPAVMAAAHSREGSSDASRHLHVSTLPPLRSYEEQRADDRLAQSP</sequence>
<feature type="transmembrane region" description="Helical" evidence="3">
    <location>
        <begin position="356"/>
        <end position="379"/>
    </location>
</feature>
<feature type="region of interest" description="Disordered" evidence="2">
    <location>
        <begin position="153"/>
        <end position="252"/>
    </location>
</feature>
<feature type="compositionally biased region" description="Low complexity" evidence="2">
    <location>
        <begin position="1085"/>
        <end position="1100"/>
    </location>
</feature>
<dbReference type="PANTHER" id="PTHR13018:SF144">
    <property type="entry name" value="CSC1_OSCA1-LIKE 7TM REGION DOMAIN-CONTAINING PROTEIN"/>
    <property type="match status" value="1"/>
</dbReference>
<feature type="coiled-coil region" evidence="1">
    <location>
        <begin position="534"/>
        <end position="561"/>
    </location>
</feature>
<dbReference type="InterPro" id="IPR045122">
    <property type="entry name" value="Csc1-like"/>
</dbReference>
<gene>
    <name evidence="5" type="ORF">LtaPh_1611800</name>
</gene>
<feature type="domain" description="CSC1/OSCA1-like 7TM region" evidence="4">
    <location>
        <begin position="717"/>
        <end position="948"/>
    </location>
</feature>
<keyword evidence="1" id="KW-0175">Coiled coil</keyword>
<feature type="compositionally biased region" description="Polar residues" evidence="2">
    <location>
        <begin position="1122"/>
        <end position="1135"/>
    </location>
</feature>
<evidence type="ECO:0000313" key="5">
    <source>
        <dbReference type="EMBL" id="GET87482.1"/>
    </source>
</evidence>
<keyword evidence="6" id="KW-1185">Reference proteome</keyword>
<keyword evidence="3" id="KW-0472">Membrane</keyword>
<evidence type="ECO:0000259" key="4">
    <source>
        <dbReference type="Pfam" id="PF02714"/>
    </source>
</evidence>
<feature type="compositionally biased region" description="Polar residues" evidence="2">
    <location>
        <begin position="1056"/>
        <end position="1084"/>
    </location>
</feature>
<reference evidence="5" key="1">
    <citation type="submission" date="2019-11" db="EMBL/GenBank/DDBJ databases">
        <title>Leishmania tarentolae CDS.</title>
        <authorList>
            <person name="Goto Y."/>
            <person name="Yamagishi J."/>
        </authorList>
    </citation>
    <scope>NUCLEOTIDE SEQUENCE [LARGE SCALE GENOMIC DNA]</scope>
    <source>
        <strain evidence="5">Parrot Tar II</strain>
    </source>
</reference>
<feature type="transmembrane region" description="Helical" evidence="3">
    <location>
        <begin position="713"/>
        <end position="733"/>
    </location>
</feature>
<accession>A0A640KDI2</accession>
<feature type="region of interest" description="Disordered" evidence="2">
    <location>
        <begin position="1054"/>
        <end position="1136"/>
    </location>
</feature>
<feature type="compositionally biased region" description="Basic and acidic residues" evidence="2">
    <location>
        <begin position="1337"/>
        <end position="1347"/>
    </location>
</feature>
<evidence type="ECO:0000256" key="1">
    <source>
        <dbReference type="SAM" id="Coils"/>
    </source>
</evidence>
<evidence type="ECO:0000313" key="6">
    <source>
        <dbReference type="Proteomes" id="UP000419144"/>
    </source>
</evidence>
<feature type="transmembrane region" description="Helical" evidence="3">
    <location>
        <begin position="916"/>
        <end position="942"/>
    </location>
</feature>
<dbReference type="GO" id="GO:0005227">
    <property type="term" value="F:calcium-activated cation channel activity"/>
    <property type="evidence" value="ECO:0007669"/>
    <property type="project" value="InterPro"/>
</dbReference>
<protein>
    <recommendedName>
        <fullName evidence="4">CSC1/OSCA1-like 7TM region domain-containing protein</fullName>
    </recommendedName>
</protein>
<feature type="compositionally biased region" description="Polar residues" evidence="2">
    <location>
        <begin position="214"/>
        <end position="225"/>
    </location>
</feature>
<dbReference type="PANTHER" id="PTHR13018">
    <property type="entry name" value="PROBABLE MEMBRANE PROTEIN DUF221-RELATED"/>
    <property type="match status" value="1"/>
</dbReference>
<feature type="compositionally biased region" description="Polar residues" evidence="2">
    <location>
        <begin position="239"/>
        <end position="250"/>
    </location>
</feature>
<feature type="compositionally biased region" description="Low complexity" evidence="2">
    <location>
        <begin position="435"/>
        <end position="449"/>
    </location>
</feature>
<dbReference type="EMBL" id="BLBS01000020">
    <property type="protein sequence ID" value="GET87482.1"/>
    <property type="molecule type" value="Genomic_DNA"/>
</dbReference>
<dbReference type="GO" id="GO:0005886">
    <property type="term" value="C:plasma membrane"/>
    <property type="evidence" value="ECO:0007669"/>
    <property type="project" value="TreeGrafter"/>
</dbReference>
<comment type="caution">
    <text evidence="5">The sequence shown here is derived from an EMBL/GenBank/DDBJ whole genome shotgun (WGS) entry which is preliminary data.</text>
</comment>
<dbReference type="VEuPathDB" id="TriTrypDB:LtaPh_1611800"/>
<keyword evidence="3" id="KW-0812">Transmembrane</keyword>
<dbReference type="Pfam" id="PF02714">
    <property type="entry name" value="RSN1_7TM"/>
    <property type="match status" value="1"/>
</dbReference>
<evidence type="ECO:0000256" key="2">
    <source>
        <dbReference type="SAM" id="MobiDB-lite"/>
    </source>
</evidence>
<feature type="transmembrane region" description="Helical" evidence="3">
    <location>
        <begin position="271"/>
        <end position="290"/>
    </location>
</feature>
<dbReference type="Proteomes" id="UP000419144">
    <property type="component" value="Unassembled WGS sequence"/>
</dbReference>
<feature type="compositionally biased region" description="Basic and acidic residues" evidence="2">
    <location>
        <begin position="1359"/>
        <end position="1373"/>
    </location>
</feature>
<feature type="transmembrane region" description="Helical" evidence="3">
    <location>
        <begin position="808"/>
        <end position="829"/>
    </location>
</feature>
<keyword evidence="3" id="KW-1133">Transmembrane helix</keyword>
<feature type="compositionally biased region" description="Polar residues" evidence="2">
    <location>
        <begin position="159"/>
        <end position="174"/>
    </location>
</feature>
<proteinExistence type="predicted"/>
<feature type="region of interest" description="Disordered" evidence="2">
    <location>
        <begin position="1336"/>
        <end position="1373"/>
    </location>
</feature>
<feature type="transmembrane region" description="Helical" evidence="3">
    <location>
        <begin position="1001"/>
        <end position="1021"/>
    </location>
</feature>
<feature type="transmembrane region" description="Helical" evidence="3">
    <location>
        <begin position="20"/>
        <end position="47"/>
    </location>
</feature>
<dbReference type="InterPro" id="IPR003864">
    <property type="entry name" value="CSC1/OSCA1-like_7TM"/>
</dbReference>
<feature type="region of interest" description="Disordered" evidence="2">
    <location>
        <begin position="435"/>
        <end position="462"/>
    </location>
</feature>
<evidence type="ECO:0000256" key="3">
    <source>
        <dbReference type="SAM" id="Phobius"/>
    </source>
</evidence>
<name>A0A640KDI2_LEITA</name>
<dbReference type="OrthoDB" id="1689567at2759"/>
<organism evidence="5 6">
    <name type="scientific">Leishmania tarentolae</name>
    <name type="common">Sauroleishmania tarentolae</name>
    <dbReference type="NCBI Taxonomy" id="5689"/>
    <lineage>
        <taxon>Eukaryota</taxon>
        <taxon>Discoba</taxon>
        <taxon>Euglenozoa</taxon>
        <taxon>Kinetoplastea</taxon>
        <taxon>Metakinetoplastina</taxon>
        <taxon>Trypanosomatida</taxon>
        <taxon>Trypanosomatidae</taxon>
        <taxon>Leishmaniinae</taxon>
        <taxon>Leishmania</taxon>
        <taxon>lizard Leishmania</taxon>
    </lineage>
</organism>
<feature type="transmembrane region" description="Helical" evidence="3">
    <location>
        <begin position="767"/>
        <end position="787"/>
    </location>
</feature>